<dbReference type="AlphaFoldDB" id="A0AAF0CBL0"/>
<keyword evidence="3" id="KW-1185">Reference proteome</keyword>
<evidence type="ECO:0000256" key="1">
    <source>
        <dbReference type="SAM" id="SignalP"/>
    </source>
</evidence>
<feature type="chain" id="PRO_5042006769" description="Lipoprotein" evidence="1">
    <location>
        <begin position="20"/>
        <end position="167"/>
    </location>
</feature>
<feature type="signal peptide" evidence="1">
    <location>
        <begin position="1"/>
        <end position="19"/>
    </location>
</feature>
<name>A0AAF0CBL0_9PROT</name>
<protein>
    <recommendedName>
        <fullName evidence="4">Lipoprotein</fullName>
    </recommendedName>
</protein>
<proteinExistence type="predicted"/>
<dbReference type="KEGG" id="hfl:PUV54_14915"/>
<accession>A0AAF0CBL0</accession>
<dbReference type="EMBL" id="CP118166">
    <property type="protein sequence ID" value="WDI31240.1"/>
    <property type="molecule type" value="Genomic_DNA"/>
</dbReference>
<evidence type="ECO:0008006" key="4">
    <source>
        <dbReference type="Google" id="ProtNLM"/>
    </source>
</evidence>
<dbReference type="RefSeq" id="WP_274493083.1">
    <property type="nucleotide sequence ID" value="NZ_CP118166.1"/>
</dbReference>
<reference evidence="2" key="1">
    <citation type="submission" date="2023-02" db="EMBL/GenBank/DDBJ databases">
        <title>Genome sequence of Hyphococcus flavus.</title>
        <authorList>
            <person name="Rong J.-C."/>
            <person name="Zhao Q."/>
            <person name="Yi M."/>
            <person name="Wu J.-Y."/>
        </authorList>
    </citation>
    <scope>NUCLEOTIDE SEQUENCE</scope>
    <source>
        <strain evidence="2">MCCC 1K03223</strain>
    </source>
</reference>
<dbReference type="Proteomes" id="UP001214043">
    <property type="component" value="Chromosome"/>
</dbReference>
<organism evidence="2 3">
    <name type="scientific">Hyphococcus flavus</name>
    <dbReference type="NCBI Taxonomy" id="1866326"/>
    <lineage>
        <taxon>Bacteria</taxon>
        <taxon>Pseudomonadati</taxon>
        <taxon>Pseudomonadota</taxon>
        <taxon>Alphaproteobacteria</taxon>
        <taxon>Parvularculales</taxon>
        <taxon>Parvularculaceae</taxon>
        <taxon>Hyphococcus</taxon>
    </lineage>
</organism>
<keyword evidence="1" id="KW-0732">Signal</keyword>
<gene>
    <name evidence="2" type="ORF">PUV54_14915</name>
</gene>
<sequence length="167" mass="17993">MSVLKPLILLILFFVTGCAAFEKSPNTAVADLSNNSVSFSNTEDRLSGLGPIQNAALPEKKCGMVLWTLEGTRPSAIFRFVSGEQAEINLAGQNVLLERVDFSGASGFGVYEQQTFRSHEGIEIEISARFGLDFANGAYLERGLIKLNDQEGWSMVAPTAGIAGCRT</sequence>
<evidence type="ECO:0000313" key="2">
    <source>
        <dbReference type="EMBL" id="WDI31240.1"/>
    </source>
</evidence>
<dbReference type="PROSITE" id="PS51257">
    <property type="entry name" value="PROKAR_LIPOPROTEIN"/>
    <property type="match status" value="1"/>
</dbReference>
<evidence type="ECO:0000313" key="3">
    <source>
        <dbReference type="Proteomes" id="UP001214043"/>
    </source>
</evidence>